<protein>
    <submittedName>
        <fullName evidence="2">Uncharacterized protein</fullName>
    </submittedName>
</protein>
<evidence type="ECO:0000313" key="2">
    <source>
        <dbReference type="EMBL" id="EPE31256.1"/>
    </source>
</evidence>
<proteinExistence type="predicted"/>
<keyword evidence="1" id="KW-1133">Transmembrane helix</keyword>
<keyword evidence="1" id="KW-0812">Transmembrane</keyword>
<dbReference type="RefSeq" id="XP_008081531.1">
    <property type="nucleotide sequence ID" value="XM_008083340.1"/>
</dbReference>
<keyword evidence="3" id="KW-1185">Reference proteome</keyword>
<dbReference type="HOGENOM" id="CLU_2146107_0_0_1"/>
<keyword evidence="1" id="KW-0472">Membrane</keyword>
<evidence type="ECO:0000313" key="3">
    <source>
        <dbReference type="Proteomes" id="UP000016922"/>
    </source>
</evidence>
<dbReference type="AlphaFoldDB" id="S3DGV0"/>
<dbReference type="EMBL" id="KE145362">
    <property type="protein sequence ID" value="EPE31256.1"/>
    <property type="molecule type" value="Genomic_DNA"/>
</dbReference>
<dbReference type="GeneID" id="19471599"/>
<gene>
    <name evidence="2" type="ORF">GLAREA_12559</name>
</gene>
<dbReference type="KEGG" id="glz:GLAREA_12559"/>
<dbReference type="Proteomes" id="UP000016922">
    <property type="component" value="Unassembled WGS sequence"/>
</dbReference>
<accession>S3DGV0</accession>
<organism evidence="2 3">
    <name type="scientific">Glarea lozoyensis (strain ATCC 20868 / MF5171)</name>
    <dbReference type="NCBI Taxonomy" id="1116229"/>
    <lineage>
        <taxon>Eukaryota</taxon>
        <taxon>Fungi</taxon>
        <taxon>Dikarya</taxon>
        <taxon>Ascomycota</taxon>
        <taxon>Pezizomycotina</taxon>
        <taxon>Leotiomycetes</taxon>
        <taxon>Helotiales</taxon>
        <taxon>Helotiaceae</taxon>
        <taxon>Glarea</taxon>
    </lineage>
</organism>
<sequence>MSSDAPQINVTVSVYKSDDSSDNPTGAYIYIACFFGTAIFGYFFGKRIWTACVQGPRRCVNRLRTKRIDEVQFAERELGIAANTPARNLFHLQTRRDDEPQRPAPVYQLRTY</sequence>
<name>S3DGV0_GLAL2</name>
<reference evidence="2 3" key="1">
    <citation type="journal article" date="2013" name="BMC Genomics">
        <title>Genomics-driven discovery of the pneumocandin biosynthetic gene cluster in the fungus Glarea lozoyensis.</title>
        <authorList>
            <person name="Chen L."/>
            <person name="Yue Q."/>
            <person name="Zhang X."/>
            <person name="Xiang M."/>
            <person name="Wang C."/>
            <person name="Li S."/>
            <person name="Che Y."/>
            <person name="Ortiz-Lopez F.J."/>
            <person name="Bills G.F."/>
            <person name="Liu X."/>
            <person name="An Z."/>
        </authorList>
    </citation>
    <scope>NUCLEOTIDE SEQUENCE [LARGE SCALE GENOMIC DNA]</scope>
    <source>
        <strain evidence="3">ATCC 20868 / MF5171</strain>
    </source>
</reference>
<feature type="transmembrane region" description="Helical" evidence="1">
    <location>
        <begin position="27"/>
        <end position="45"/>
    </location>
</feature>
<evidence type="ECO:0000256" key="1">
    <source>
        <dbReference type="SAM" id="Phobius"/>
    </source>
</evidence>